<evidence type="ECO:0000313" key="3">
    <source>
        <dbReference type="Proteomes" id="UP000827092"/>
    </source>
</evidence>
<evidence type="ECO:0000256" key="1">
    <source>
        <dbReference type="SAM" id="MobiDB-lite"/>
    </source>
</evidence>
<proteinExistence type="predicted"/>
<name>A0AAV6TII7_9ARAC</name>
<feature type="compositionally biased region" description="Basic and acidic residues" evidence="1">
    <location>
        <begin position="91"/>
        <end position="101"/>
    </location>
</feature>
<organism evidence="2 3">
    <name type="scientific">Oedothorax gibbosus</name>
    <dbReference type="NCBI Taxonomy" id="931172"/>
    <lineage>
        <taxon>Eukaryota</taxon>
        <taxon>Metazoa</taxon>
        <taxon>Ecdysozoa</taxon>
        <taxon>Arthropoda</taxon>
        <taxon>Chelicerata</taxon>
        <taxon>Arachnida</taxon>
        <taxon>Araneae</taxon>
        <taxon>Araneomorphae</taxon>
        <taxon>Entelegynae</taxon>
        <taxon>Araneoidea</taxon>
        <taxon>Linyphiidae</taxon>
        <taxon>Erigoninae</taxon>
        <taxon>Oedothorax</taxon>
    </lineage>
</organism>
<dbReference type="EMBL" id="JAFNEN010003864">
    <property type="protein sequence ID" value="KAG8171535.1"/>
    <property type="molecule type" value="Genomic_DNA"/>
</dbReference>
<feature type="region of interest" description="Disordered" evidence="1">
    <location>
        <begin position="60"/>
        <end position="101"/>
    </location>
</feature>
<evidence type="ECO:0008006" key="4">
    <source>
        <dbReference type="Google" id="ProtNLM"/>
    </source>
</evidence>
<dbReference type="AlphaFoldDB" id="A0AAV6TII7"/>
<gene>
    <name evidence="2" type="ORF">JTE90_015352</name>
</gene>
<sequence length="123" mass="13777">MASSIQKLVCDLQQVQEYLDVNNLKTNFDSIDRRIRIQAPDYSTIEESASRTTLEVDLTLAEDRSPSRSQEVSTDPADSLNKSQPTQSVVERVKSPGYRDDDMTEIYDHNATLMKVGPVAKGI</sequence>
<dbReference type="Proteomes" id="UP000827092">
    <property type="component" value="Unassembled WGS sequence"/>
</dbReference>
<protein>
    <recommendedName>
        <fullName evidence="4">Neurotrophin-3</fullName>
    </recommendedName>
</protein>
<feature type="compositionally biased region" description="Polar residues" evidence="1">
    <location>
        <begin position="80"/>
        <end position="89"/>
    </location>
</feature>
<reference evidence="2 3" key="1">
    <citation type="journal article" date="2022" name="Nat. Ecol. Evol.">
        <title>A masculinizing supergene underlies an exaggerated male reproductive morph in a spider.</title>
        <authorList>
            <person name="Hendrickx F."/>
            <person name="De Corte Z."/>
            <person name="Sonet G."/>
            <person name="Van Belleghem S.M."/>
            <person name="Kostlbacher S."/>
            <person name="Vangestel C."/>
        </authorList>
    </citation>
    <scope>NUCLEOTIDE SEQUENCE [LARGE SCALE GENOMIC DNA]</scope>
    <source>
        <strain evidence="2">W744_W776</strain>
    </source>
</reference>
<evidence type="ECO:0000313" key="2">
    <source>
        <dbReference type="EMBL" id="KAG8171535.1"/>
    </source>
</evidence>
<accession>A0AAV6TII7</accession>
<keyword evidence="3" id="KW-1185">Reference proteome</keyword>
<comment type="caution">
    <text evidence="2">The sequence shown here is derived from an EMBL/GenBank/DDBJ whole genome shotgun (WGS) entry which is preliminary data.</text>
</comment>